<keyword evidence="3" id="KW-1185">Reference proteome</keyword>
<evidence type="ECO:0000313" key="2">
    <source>
        <dbReference type="EMBL" id="CAG8550539.1"/>
    </source>
</evidence>
<accession>A0A9N9B472</accession>
<dbReference type="EMBL" id="CAJVPV010003378">
    <property type="protein sequence ID" value="CAG8550539.1"/>
    <property type="molecule type" value="Genomic_DNA"/>
</dbReference>
<name>A0A9N9B472_9GLOM</name>
<dbReference type="OrthoDB" id="2421915at2759"/>
<evidence type="ECO:0000313" key="3">
    <source>
        <dbReference type="Proteomes" id="UP000789342"/>
    </source>
</evidence>
<sequence>MPSPLKLLSLSFLRSIHKQQMTEMDNHVKSLGDELRRSRRELDELKQNVTKVQENYRQLLDEKAKLQKEILELVKKKSQELEKDQWEKENRELIKEEEQWKKGKQRLIEDIEQWEKGKQRLIEDKEQWEKEKRKLIEEKEQWEKEKRRLIEEKEQWEKEERKLIEEKEQWEKEERKLIEEKEQWEKERQMLIEEKEQWEKGKQEWTKEKEQWKKEKQDLIKGKEQWEQWEQWENEKQSMEKHIETLEQHEKTQKETFMQKFQELKEVYSKKIDALIQRLDEKGSDLRELEEKTDEFQRKVIRYQSSLDVPTNVRLGDNDWNHPVQLKRDIENLQNILENYVTHLKPNMNIDVKKVRMLAKEYDCINEITEENLNKPFIKTILQRKALDLVLSYQPELLNQQGKDYALETDIEMKMKELLDLINALSKTRKRNDKVVDTTVIKIRQQVYGVLGNYGFNDIIRDNKPYLHDLIHRISKKLNAIMSEYRKINDVNMKTRVESMAPKLVRDICKLFWFRVNVQEPTIEIFFFPKDTIIDQNMMEGKWNDDETNQSSVDVCYFPMFISGMQSSDRKIHAPARVFPQKNLI</sequence>
<feature type="coiled-coil region" evidence="1">
    <location>
        <begin position="28"/>
        <end position="306"/>
    </location>
</feature>
<organism evidence="2 3">
    <name type="scientific">Acaulospora morrowiae</name>
    <dbReference type="NCBI Taxonomy" id="94023"/>
    <lineage>
        <taxon>Eukaryota</taxon>
        <taxon>Fungi</taxon>
        <taxon>Fungi incertae sedis</taxon>
        <taxon>Mucoromycota</taxon>
        <taxon>Glomeromycotina</taxon>
        <taxon>Glomeromycetes</taxon>
        <taxon>Diversisporales</taxon>
        <taxon>Acaulosporaceae</taxon>
        <taxon>Acaulospora</taxon>
    </lineage>
</organism>
<proteinExistence type="predicted"/>
<protein>
    <submittedName>
        <fullName evidence="2">13089_t:CDS:1</fullName>
    </submittedName>
</protein>
<keyword evidence="1" id="KW-0175">Coiled coil</keyword>
<gene>
    <name evidence="2" type="ORF">AMORRO_LOCUS5552</name>
</gene>
<dbReference type="Proteomes" id="UP000789342">
    <property type="component" value="Unassembled WGS sequence"/>
</dbReference>
<comment type="caution">
    <text evidence="2">The sequence shown here is derived from an EMBL/GenBank/DDBJ whole genome shotgun (WGS) entry which is preliminary data.</text>
</comment>
<evidence type="ECO:0000256" key="1">
    <source>
        <dbReference type="SAM" id="Coils"/>
    </source>
</evidence>
<reference evidence="2" key="1">
    <citation type="submission" date="2021-06" db="EMBL/GenBank/DDBJ databases">
        <authorList>
            <person name="Kallberg Y."/>
            <person name="Tangrot J."/>
            <person name="Rosling A."/>
        </authorList>
    </citation>
    <scope>NUCLEOTIDE SEQUENCE</scope>
    <source>
        <strain evidence="2">CL551</strain>
    </source>
</reference>
<dbReference type="AlphaFoldDB" id="A0A9N9B472"/>